<dbReference type="GO" id="GO:0005634">
    <property type="term" value="C:nucleus"/>
    <property type="evidence" value="ECO:0007669"/>
    <property type="project" value="TreeGrafter"/>
</dbReference>
<feature type="domain" description="Cyclin-like" evidence="7">
    <location>
        <begin position="181"/>
        <end position="263"/>
    </location>
</feature>
<dbReference type="EMBL" id="JAVRJZ010000049">
    <property type="protein sequence ID" value="KAK2703999.1"/>
    <property type="molecule type" value="Genomic_DNA"/>
</dbReference>
<organism evidence="8 9">
    <name type="scientific">Artemia franciscana</name>
    <name type="common">Brine shrimp</name>
    <name type="synonym">Artemia sanfranciscana</name>
    <dbReference type="NCBI Taxonomy" id="6661"/>
    <lineage>
        <taxon>Eukaryota</taxon>
        <taxon>Metazoa</taxon>
        <taxon>Ecdysozoa</taxon>
        <taxon>Arthropoda</taxon>
        <taxon>Crustacea</taxon>
        <taxon>Branchiopoda</taxon>
        <taxon>Anostraca</taxon>
        <taxon>Artemiidae</taxon>
        <taxon>Artemia</taxon>
    </lineage>
</organism>
<keyword evidence="5" id="KW-0804">Transcription</keyword>
<dbReference type="InterPro" id="IPR013150">
    <property type="entry name" value="TFIIB_cyclin"/>
</dbReference>
<dbReference type="Proteomes" id="UP001187531">
    <property type="component" value="Unassembled WGS sequence"/>
</dbReference>
<dbReference type="PROSITE" id="PS00782">
    <property type="entry name" value="TFIIB"/>
    <property type="match status" value="1"/>
</dbReference>
<evidence type="ECO:0000256" key="1">
    <source>
        <dbReference type="ARBA" id="ARBA00010857"/>
    </source>
</evidence>
<evidence type="ECO:0000259" key="7">
    <source>
        <dbReference type="SMART" id="SM00385"/>
    </source>
</evidence>
<feature type="domain" description="Cyclin-like" evidence="7">
    <location>
        <begin position="85"/>
        <end position="168"/>
    </location>
</feature>
<dbReference type="PANTHER" id="PTHR11618:SF13">
    <property type="entry name" value="TRANSCRIPTION INITIATION FACTOR IIB"/>
    <property type="match status" value="1"/>
</dbReference>
<evidence type="ECO:0000313" key="8">
    <source>
        <dbReference type="EMBL" id="KAK2703999.1"/>
    </source>
</evidence>
<dbReference type="InterPro" id="IPR036915">
    <property type="entry name" value="Cyclin-like_sf"/>
</dbReference>
<keyword evidence="4" id="KW-0805">Transcription regulation</keyword>
<dbReference type="Gene3D" id="1.10.472.10">
    <property type="entry name" value="Cyclin-like"/>
    <property type="match status" value="1"/>
</dbReference>
<proteinExistence type="inferred from homology"/>
<dbReference type="SUPFAM" id="SSF47954">
    <property type="entry name" value="Cyclin-like"/>
    <property type="match status" value="2"/>
</dbReference>
<gene>
    <name evidence="8" type="ORF">QYM36_017681</name>
</gene>
<dbReference type="PRINTS" id="PR00685">
    <property type="entry name" value="TIFACTORIIB"/>
</dbReference>
<dbReference type="GO" id="GO:0017025">
    <property type="term" value="F:TBP-class protein binding"/>
    <property type="evidence" value="ECO:0007669"/>
    <property type="project" value="InterPro"/>
</dbReference>
<evidence type="ECO:0000256" key="2">
    <source>
        <dbReference type="ARBA" id="ARBA00013932"/>
    </source>
</evidence>
<dbReference type="AlphaFoldDB" id="A0AA88H606"/>
<dbReference type="InterPro" id="IPR023486">
    <property type="entry name" value="TFIIB_CS"/>
</dbReference>
<dbReference type="Gene3D" id="1.10.472.170">
    <property type="match status" value="1"/>
</dbReference>
<evidence type="ECO:0000313" key="9">
    <source>
        <dbReference type="Proteomes" id="UP001187531"/>
    </source>
</evidence>
<name>A0AA88H606_ARTSF</name>
<dbReference type="PANTHER" id="PTHR11618">
    <property type="entry name" value="TRANSCRIPTION INITIATION FACTOR IIB-RELATED"/>
    <property type="match status" value="1"/>
</dbReference>
<accession>A0AA88H606</accession>
<keyword evidence="3" id="KW-0677">Repeat</keyword>
<dbReference type="GO" id="GO:0070897">
    <property type="term" value="P:transcription preinitiation complex assembly"/>
    <property type="evidence" value="ECO:0007669"/>
    <property type="project" value="InterPro"/>
</dbReference>
<dbReference type="InterPro" id="IPR013763">
    <property type="entry name" value="Cyclin-like_dom"/>
</dbReference>
<evidence type="ECO:0000256" key="3">
    <source>
        <dbReference type="ARBA" id="ARBA00022737"/>
    </source>
</evidence>
<dbReference type="Pfam" id="PF00382">
    <property type="entry name" value="TFIIB"/>
    <property type="match status" value="2"/>
</dbReference>
<protein>
    <recommendedName>
        <fullName evidence="2">Transcription initiation factor IIB</fullName>
    </recommendedName>
    <alternativeName>
        <fullName evidence="6">General transcription factor TFIIB</fullName>
    </alternativeName>
</protein>
<comment type="caution">
    <text evidence="8">The sequence shown here is derived from an EMBL/GenBank/DDBJ whole genome shotgun (WGS) entry which is preliminary data.</text>
</comment>
<evidence type="ECO:0000256" key="5">
    <source>
        <dbReference type="ARBA" id="ARBA00023163"/>
    </source>
</evidence>
<evidence type="ECO:0000256" key="6">
    <source>
        <dbReference type="ARBA" id="ARBA00031706"/>
    </source>
</evidence>
<reference evidence="8" key="1">
    <citation type="submission" date="2023-07" db="EMBL/GenBank/DDBJ databases">
        <title>Chromosome-level genome assembly of Artemia franciscana.</title>
        <authorList>
            <person name="Jo E."/>
        </authorList>
    </citation>
    <scope>NUCLEOTIDE SEQUENCE</scope>
    <source>
        <tissue evidence="8">Whole body</tissue>
    </source>
</reference>
<sequence>MALNENPNQSPFNRYGWLLQQNASIYGHRGRSIGHGNQPITQIVDYIRDDLDLSIESSSSRKFKTNYSSQKYLNSRIRTYLRGEKFITETIQDKLNLNKATVDIARFYFLKYWSEGRSLRGKNILTIATSCVYLACYKDKVPRTLKEISDVTGIHINRIRKWSRNISDDIGHKSEEVGPELFVERFCNHLNLPALTTKLAYKIASKAFEHGISHNRTLTTIASAAIYMAAYVRDKKSLSKSAIRLVTGSSSTSISICFKELWEKKDLIFL</sequence>
<evidence type="ECO:0000256" key="4">
    <source>
        <dbReference type="ARBA" id="ARBA00023015"/>
    </source>
</evidence>
<comment type="similarity">
    <text evidence="1">Belongs to the TFIIB family.</text>
</comment>
<dbReference type="SMART" id="SM00385">
    <property type="entry name" value="CYCLIN"/>
    <property type="match status" value="2"/>
</dbReference>
<keyword evidence="9" id="KW-1185">Reference proteome</keyword>
<dbReference type="GO" id="GO:0097550">
    <property type="term" value="C:transcription preinitiation complex"/>
    <property type="evidence" value="ECO:0007669"/>
    <property type="project" value="TreeGrafter"/>
</dbReference>
<dbReference type="InterPro" id="IPR000812">
    <property type="entry name" value="TFIIB"/>
</dbReference>